<dbReference type="PROSITE" id="PS50850">
    <property type="entry name" value="MFS"/>
    <property type="match status" value="1"/>
</dbReference>
<comment type="catalytic activity">
    <reaction evidence="14">
        <text>L-lysyl-glycine(out) = L-lysyl-glycine(in)</text>
        <dbReference type="Rhea" id="RHEA:79407"/>
        <dbReference type="ChEBI" id="CHEBI:191202"/>
    </reaction>
</comment>
<comment type="catalytic activity">
    <reaction evidence="4">
        <text>L-alpha-aminoacyl-L-arginine(out) = L-alpha-aminoacyl-L-arginine(in)</text>
        <dbReference type="Rhea" id="RHEA:79367"/>
        <dbReference type="ChEBI" id="CHEBI:229968"/>
    </reaction>
</comment>
<dbReference type="HOGENOM" id="CLU_525265_0_0_1"/>
<evidence type="ECO:0000256" key="7">
    <source>
        <dbReference type="ARBA" id="ARBA00044893"/>
    </source>
</evidence>
<evidence type="ECO:0000256" key="14">
    <source>
        <dbReference type="ARBA" id="ARBA00044924"/>
    </source>
</evidence>
<comment type="catalytic activity">
    <reaction evidence="13">
        <text>L-alanyl-L-lysine(out) = L-alanyl-L-lysine(in)</text>
        <dbReference type="Rhea" id="RHEA:79415"/>
        <dbReference type="ChEBI" id="CHEBI:192470"/>
    </reaction>
</comment>
<comment type="subunit">
    <text evidence="18">Homodimer. Interacts with lysosomal protein GLMP (via lumenal domain); the interaction starts while both proteins are still in the endoplasmic reticulum and is required for stabilization of MFSD1 in lysosomes but has no direct effect on its targeting to lysosomes or transporter activity.</text>
</comment>
<comment type="catalytic activity">
    <reaction evidence="8">
        <text>L-aspartyl-L-lysine(out) = L-aspartyl-L-lysine(in)</text>
        <dbReference type="Rhea" id="RHEA:79411"/>
        <dbReference type="ChEBI" id="CHEBI:229953"/>
    </reaction>
</comment>
<dbReference type="AlphaFoldDB" id="A8BXZ0"/>
<comment type="catalytic activity">
    <reaction evidence="7">
        <text>L-alpha-aminoacyl-L-lysine(out) = L-alpha-aminoacyl-L-lysine(in)</text>
        <dbReference type="Rhea" id="RHEA:79383"/>
        <dbReference type="ChEBI" id="CHEBI:229966"/>
    </reaction>
</comment>
<accession>A8BXZ0</accession>
<evidence type="ECO:0000256" key="10">
    <source>
        <dbReference type="ARBA" id="ARBA00044900"/>
    </source>
</evidence>
<evidence type="ECO:0000256" key="16">
    <source>
        <dbReference type="ARBA" id="ARBA00045018"/>
    </source>
</evidence>
<comment type="catalytic activity">
    <reaction evidence="9">
        <text>L-arginyl-L-alpha-amino acid(out) = L-arginyl-L-alpha-amino acid(in)</text>
        <dbReference type="Rhea" id="RHEA:79371"/>
        <dbReference type="ChEBI" id="CHEBI:84315"/>
    </reaction>
</comment>
<evidence type="ECO:0000256" key="3">
    <source>
        <dbReference type="ARBA" id="ARBA00044878"/>
    </source>
</evidence>
<evidence type="ECO:0000256" key="8">
    <source>
        <dbReference type="ARBA" id="ARBA00044898"/>
    </source>
</evidence>
<comment type="function">
    <text evidence="17">Lysosomal dipeptide uniporter that selectively exports lysine, arginine or histidine-containing dipeptides with a net positive charge from the lysosome lumen into the cytosol. Could play a role in a specific type of protein O-glycosylation indirectly regulating macrophages migration and tissue invasion. Also essential for liver homeostasis.</text>
</comment>
<proteinExistence type="predicted"/>
<dbReference type="EMBL" id="AACB03000001">
    <property type="protein sequence ID" value="KAE8304814.1"/>
    <property type="molecule type" value="Genomic_DNA"/>
</dbReference>
<comment type="catalytic activity">
    <reaction evidence="12">
        <text>L-histidyl-L-alpha-amino acid(out) = L-histidyl-L-alpha-amino acid(in)</text>
        <dbReference type="Rhea" id="RHEA:79379"/>
        <dbReference type="ChEBI" id="CHEBI:229964"/>
    </reaction>
</comment>
<comment type="catalytic activity">
    <reaction evidence="10">
        <text>L-lysyl-L-lysine(out) = L-lysyl-L-lysine(in)</text>
        <dbReference type="Rhea" id="RHEA:79403"/>
        <dbReference type="ChEBI" id="CHEBI:229956"/>
    </reaction>
</comment>
<evidence type="ECO:0000256" key="12">
    <source>
        <dbReference type="ARBA" id="ARBA00044912"/>
    </source>
</evidence>
<dbReference type="Gene3D" id="1.20.1250.20">
    <property type="entry name" value="MFS general substrate transporter like domains"/>
    <property type="match status" value="2"/>
</dbReference>
<dbReference type="GO" id="GO:0016020">
    <property type="term" value="C:membrane"/>
    <property type="evidence" value="ECO:0007669"/>
    <property type="project" value="UniProtKB-SubCell"/>
</dbReference>
<dbReference type="Pfam" id="PF07690">
    <property type="entry name" value="MFS_1"/>
    <property type="match status" value="1"/>
</dbReference>
<dbReference type="GeneID" id="5697092"/>
<keyword evidence="19" id="KW-0762">Sugar transport</keyword>
<dbReference type="InterPro" id="IPR036259">
    <property type="entry name" value="MFS_trans_sf"/>
</dbReference>
<organism evidence="19 20">
    <name type="scientific">Giardia intestinalis (strain ATCC 50803 / WB clone C6)</name>
    <name type="common">Giardia lamblia</name>
    <dbReference type="NCBI Taxonomy" id="184922"/>
    <lineage>
        <taxon>Eukaryota</taxon>
        <taxon>Metamonada</taxon>
        <taxon>Diplomonadida</taxon>
        <taxon>Hexamitidae</taxon>
        <taxon>Giardiinae</taxon>
        <taxon>Giardia</taxon>
    </lineage>
</organism>
<dbReference type="PANTHER" id="PTHR23512">
    <property type="entry name" value="MAJOR FACILITATOR SUPERFAMILY DOMAIN-CONTAINING PROTEIN 1"/>
    <property type="match status" value="1"/>
</dbReference>
<dbReference type="SUPFAM" id="SSF103473">
    <property type="entry name" value="MFS general substrate transporter"/>
    <property type="match status" value="1"/>
</dbReference>
<dbReference type="InterPro" id="IPR020846">
    <property type="entry name" value="MFS_dom"/>
</dbReference>
<dbReference type="Proteomes" id="UP000001548">
    <property type="component" value="Unassembled WGS sequence"/>
</dbReference>
<comment type="catalytic activity">
    <reaction evidence="3">
        <text>L-histidyl-glycine(out) = L-histidyl-glycine(in)</text>
        <dbReference type="Rhea" id="RHEA:79395"/>
        <dbReference type="ChEBI" id="CHEBI:229957"/>
    </reaction>
</comment>
<comment type="catalytic activity">
    <reaction evidence="11">
        <text>L-arginyl-glycine(out) = L-arginyl-glycine(in)</text>
        <dbReference type="Rhea" id="RHEA:79391"/>
        <dbReference type="ChEBI" id="CHEBI:229955"/>
    </reaction>
</comment>
<comment type="catalytic activity">
    <reaction evidence="6">
        <text>L-lysyl-L-alpha-amino acid(out) = L-lysyl-L-alpha-amino acid(in)</text>
        <dbReference type="Rhea" id="RHEA:79387"/>
        <dbReference type="ChEBI" id="CHEBI:229965"/>
    </reaction>
</comment>
<keyword evidence="20" id="KW-1185">Reference proteome</keyword>
<comment type="subcellular location">
    <subcellularLocation>
        <location evidence="1">Membrane</location>
        <topology evidence="1">Multi-pass membrane protein</topology>
    </subcellularLocation>
</comment>
<gene>
    <name evidence="19" type="ORF">GL50803_009046</name>
</gene>
<keyword evidence="19" id="KW-0813">Transport</keyword>
<reference evidence="19 20" key="1">
    <citation type="journal article" date="2007" name="Science">
        <title>Genomic minimalism in the early diverging intestinal parasite Giardia lamblia.</title>
        <authorList>
            <person name="Morrison H.G."/>
            <person name="McArthur A.G."/>
            <person name="Gillin F.D."/>
            <person name="Aley S.B."/>
            <person name="Adam R.D."/>
            <person name="Olsen G.J."/>
            <person name="Best A.A."/>
            <person name="Cande W.Z."/>
            <person name="Chen F."/>
            <person name="Cipriano M.J."/>
            <person name="Davids B.J."/>
            <person name="Dawson S.C."/>
            <person name="Elmendorf H.G."/>
            <person name="Hehl A.B."/>
            <person name="Holder M.E."/>
            <person name="Huse S.M."/>
            <person name="Kim U.U."/>
            <person name="Lasek-Nesselquist E."/>
            <person name="Manning G."/>
            <person name="Nigam A."/>
            <person name="Nixon J.E."/>
            <person name="Palm D."/>
            <person name="Passamaneck N.E."/>
            <person name="Prabhu A."/>
            <person name="Reich C.I."/>
            <person name="Reiner D.S."/>
            <person name="Samuelson J."/>
            <person name="Svard S.G."/>
            <person name="Sogin M.L."/>
        </authorList>
    </citation>
    <scope>NUCLEOTIDE SEQUENCE [LARGE SCALE GENOMIC DNA]</scope>
    <source>
        <strain evidence="19 20">WB C6</strain>
    </source>
</reference>
<evidence type="ECO:0000313" key="20">
    <source>
        <dbReference type="Proteomes" id="UP000001548"/>
    </source>
</evidence>
<dbReference type="InterPro" id="IPR052187">
    <property type="entry name" value="MFSD1"/>
</dbReference>
<comment type="catalytic activity">
    <reaction evidence="2">
        <text>L-lysyl-L-alanine(out) = L-lysyl-L-alanine(in)</text>
        <dbReference type="Rhea" id="RHEA:79399"/>
        <dbReference type="ChEBI" id="CHEBI:229954"/>
    </reaction>
</comment>
<evidence type="ECO:0000256" key="1">
    <source>
        <dbReference type="ARBA" id="ARBA00004141"/>
    </source>
</evidence>
<evidence type="ECO:0000313" key="19">
    <source>
        <dbReference type="EMBL" id="KAE8304814.1"/>
    </source>
</evidence>
<evidence type="ECO:0000256" key="9">
    <source>
        <dbReference type="ARBA" id="ARBA00044899"/>
    </source>
</evidence>
<dbReference type="VEuPathDB" id="GiardiaDB:GL50803_9046"/>
<evidence type="ECO:0000256" key="2">
    <source>
        <dbReference type="ARBA" id="ARBA00044876"/>
    </source>
</evidence>
<evidence type="ECO:0000256" key="15">
    <source>
        <dbReference type="ARBA" id="ARBA00044985"/>
    </source>
</evidence>
<evidence type="ECO:0000256" key="13">
    <source>
        <dbReference type="ARBA" id="ARBA00044919"/>
    </source>
</evidence>
<protein>
    <recommendedName>
        <fullName evidence="15">Lysosomal dipeptide transporter MFSD1</fullName>
    </recommendedName>
    <alternativeName>
        <fullName evidence="16">Major facilitator superfamily domain-containing protein 1</fullName>
    </alternativeName>
</protein>
<evidence type="ECO:0000256" key="11">
    <source>
        <dbReference type="ARBA" id="ARBA00044903"/>
    </source>
</evidence>
<sequence length="445" mass="48011">MAASARQGIITITFCSLAYMFSYIHRICITSITDLMQGVYAVELDKIGILVSTFFYTYSALQPFAGLAVDILQARWVVFVSGFLIAAGSILMGCIVNFPAACAFRGLAGIGSACLYVATVKYAMLWLAPKQFVICTGSLAASSGLASLLASAPLRHLADAIGIRLLFVILGVCPLIASIIVGIVGSYPPSYYAGGKQTTKDAIKDFKNGFRELGRTRAAVSLIPLLIYYFFFSGANYTISAFLGVVFITSLNQSLSHTYATWMFLLQSIGLIISGLAIPHMAKYIGRKPPHIITPLLVSGLMFCIAFFKEQAAGWKFGMVYFFYGILTGATVPIGYTLCKELVPPDILATAIGLFNFFPALGGAIFQNTFPLLLRTNSLTEYQTIAFILAGQYLLCAFIGAFLKETSGLTIGRTCKRPQRRSAISDNNAGADGKEIQMNSTQISA</sequence>
<evidence type="ECO:0000256" key="6">
    <source>
        <dbReference type="ARBA" id="ARBA00044891"/>
    </source>
</evidence>
<dbReference type="RefSeq" id="XP_001704245.1">
    <property type="nucleotide sequence ID" value="XM_001704193.1"/>
</dbReference>
<evidence type="ECO:0000256" key="18">
    <source>
        <dbReference type="ARBA" id="ARBA00046376"/>
    </source>
</evidence>
<dbReference type="KEGG" id="gla:GL50803_009046"/>
<dbReference type="OMA" id="VYAGMQI"/>
<evidence type="ECO:0000256" key="5">
    <source>
        <dbReference type="ARBA" id="ARBA00044884"/>
    </source>
</evidence>
<dbReference type="PANTHER" id="PTHR23512:SF11">
    <property type="entry name" value="MAJOR FACILITATOR SUPERFAMILY PROTEIN"/>
    <property type="match status" value="1"/>
</dbReference>
<evidence type="ECO:0000256" key="17">
    <source>
        <dbReference type="ARBA" id="ARBA00045709"/>
    </source>
</evidence>
<comment type="catalytic activity">
    <reaction evidence="5">
        <text>L-alpha-aminoacyl-L-histidine(out) = L-alpha-aminoacyl-L-histidine(in)</text>
        <dbReference type="Rhea" id="RHEA:79375"/>
        <dbReference type="ChEBI" id="CHEBI:229967"/>
    </reaction>
</comment>
<evidence type="ECO:0000256" key="4">
    <source>
        <dbReference type="ARBA" id="ARBA00044881"/>
    </source>
</evidence>
<comment type="caution">
    <text evidence="19">The sequence shown here is derived from an EMBL/GenBank/DDBJ whole genome shotgun (WGS) entry which is preliminary data.</text>
</comment>
<dbReference type="InterPro" id="IPR011701">
    <property type="entry name" value="MFS"/>
</dbReference>
<name>A8BXZ0_GIAIC</name>
<dbReference type="GO" id="GO:0022857">
    <property type="term" value="F:transmembrane transporter activity"/>
    <property type="evidence" value="ECO:0007669"/>
    <property type="project" value="InterPro"/>
</dbReference>